<accession>A0A0J5ZIY5</accession>
<sequence>QRPVYLVRRRYRANAHAGQQPARHAAQPDGSKLLQFPVRRVVTARRRQAAAVGVPVSRNLSVK</sequence>
<dbReference type="GO" id="GO:0016740">
    <property type="term" value="F:transferase activity"/>
    <property type="evidence" value="ECO:0007669"/>
    <property type="project" value="UniProtKB-KW"/>
</dbReference>
<comment type="caution">
    <text evidence="1">The sequence shown here is derived from an EMBL/GenBank/DDBJ whole genome shotgun (WGS) entry which is preliminary data.</text>
</comment>
<protein>
    <submittedName>
        <fullName evidence="1">Bactoprenol glucosyl transferase</fullName>
    </submittedName>
</protein>
<evidence type="ECO:0000313" key="2">
    <source>
        <dbReference type="Proteomes" id="UP000036338"/>
    </source>
</evidence>
<evidence type="ECO:0000313" key="1">
    <source>
        <dbReference type="EMBL" id="KML52156.1"/>
    </source>
</evidence>
<dbReference type="EMBL" id="LDWR01000044">
    <property type="protein sequence ID" value="KML52156.1"/>
    <property type="molecule type" value="Genomic_DNA"/>
</dbReference>
<dbReference type="PATRIC" id="fig|292.27.peg.5344"/>
<reference evidence="1 2" key="1">
    <citation type="submission" date="2015-05" db="EMBL/GenBank/DDBJ databases">
        <title>Draft genome of Burkholderia cepacia LK29.</title>
        <authorList>
            <person name="Chan X.Y."/>
        </authorList>
    </citation>
    <scope>NUCLEOTIDE SEQUENCE [LARGE SCALE GENOMIC DNA]</scope>
    <source>
        <strain evidence="1 2">LK29</strain>
    </source>
</reference>
<dbReference type="Proteomes" id="UP000036338">
    <property type="component" value="Unassembled WGS sequence"/>
</dbReference>
<name>A0A0J5ZIY5_BURCE</name>
<feature type="non-terminal residue" evidence="1">
    <location>
        <position position="1"/>
    </location>
</feature>
<organism evidence="1 2">
    <name type="scientific">Burkholderia cepacia</name>
    <name type="common">Pseudomonas cepacia</name>
    <dbReference type="NCBI Taxonomy" id="292"/>
    <lineage>
        <taxon>Bacteria</taxon>
        <taxon>Pseudomonadati</taxon>
        <taxon>Pseudomonadota</taxon>
        <taxon>Betaproteobacteria</taxon>
        <taxon>Burkholderiales</taxon>
        <taxon>Burkholderiaceae</taxon>
        <taxon>Burkholderia</taxon>
        <taxon>Burkholderia cepacia complex</taxon>
    </lineage>
</organism>
<gene>
    <name evidence="1" type="ORF">VL15_24885</name>
</gene>
<proteinExistence type="predicted"/>
<keyword evidence="1" id="KW-0808">Transferase</keyword>
<dbReference type="AlphaFoldDB" id="A0A0J5ZIY5"/>